<gene>
    <name evidence="2" type="ORF">GC098_30020</name>
</gene>
<dbReference type="RefSeq" id="WP_171647303.1">
    <property type="nucleotide sequence ID" value="NZ_WHOA01000218.1"/>
</dbReference>
<evidence type="ECO:0000313" key="2">
    <source>
        <dbReference type="EMBL" id="NOU75565.1"/>
    </source>
</evidence>
<dbReference type="InterPro" id="IPR025495">
    <property type="entry name" value="DUF4386"/>
</dbReference>
<name>A0ABX1Y3V2_9BACL</name>
<keyword evidence="1" id="KW-0812">Transmembrane</keyword>
<proteinExistence type="predicted"/>
<dbReference type="Pfam" id="PF14329">
    <property type="entry name" value="DUF4386"/>
    <property type="match status" value="1"/>
</dbReference>
<dbReference type="Proteomes" id="UP000616779">
    <property type="component" value="Unassembled WGS sequence"/>
</dbReference>
<comment type="caution">
    <text evidence="2">The sequence shown here is derived from an EMBL/GenBank/DDBJ whole genome shotgun (WGS) entry which is preliminary data.</text>
</comment>
<keyword evidence="1" id="KW-0472">Membrane</keyword>
<reference evidence="2 3" key="1">
    <citation type="submission" date="2019-10" db="EMBL/GenBank/DDBJ databases">
        <title>Description of Paenibacillus terrestris sp. nov.</title>
        <authorList>
            <person name="Carlier A."/>
            <person name="Qi S."/>
        </authorList>
    </citation>
    <scope>NUCLEOTIDE SEQUENCE [LARGE SCALE GENOMIC DNA]</scope>
    <source>
        <strain evidence="2 3">LMG 31458</strain>
    </source>
</reference>
<protein>
    <submittedName>
        <fullName evidence="2">DUF4386 family protein</fullName>
    </submittedName>
</protein>
<evidence type="ECO:0000313" key="3">
    <source>
        <dbReference type="Proteomes" id="UP000616779"/>
    </source>
</evidence>
<organism evidence="2 3">
    <name type="scientific">Paenibacillus phytorum</name>
    <dbReference type="NCBI Taxonomy" id="2654977"/>
    <lineage>
        <taxon>Bacteria</taxon>
        <taxon>Bacillati</taxon>
        <taxon>Bacillota</taxon>
        <taxon>Bacilli</taxon>
        <taxon>Bacillales</taxon>
        <taxon>Paenibacillaceae</taxon>
        <taxon>Paenibacillus</taxon>
    </lineage>
</organism>
<keyword evidence="3" id="KW-1185">Reference proteome</keyword>
<feature type="transmembrane region" description="Helical" evidence="1">
    <location>
        <begin position="49"/>
        <end position="71"/>
    </location>
</feature>
<keyword evidence="1" id="KW-1133">Transmembrane helix</keyword>
<accession>A0ABX1Y3V2</accession>
<dbReference type="EMBL" id="WHOA01000218">
    <property type="protein sequence ID" value="NOU75565.1"/>
    <property type="molecule type" value="Genomic_DNA"/>
</dbReference>
<sequence length="94" mass="10284">MNSNKKTARIVGILFLAATAAYILGNGLIESILNDPDFLNNVYLNKTQVIIGMLLELINSAAVVGIAIMLFPILKKYNETIALGYVAFRVIEAR</sequence>
<evidence type="ECO:0000256" key="1">
    <source>
        <dbReference type="SAM" id="Phobius"/>
    </source>
</evidence>